<dbReference type="GO" id="GO:0070929">
    <property type="term" value="P:trans-translation"/>
    <property type="evidence" value="ECO:0007669"/>
    <property type="project" value="UniProtKB-UniRule"/>
</dbReference>
<evidence type="ECO:0000256" key="1">
    <source>
        <dbReference type="ARBA" id="ARBA00022490"/>
    </source>
</evidence>
<gene>
    <name evidence="3 4" type="primary">smpB</name>
    <name evidence="4" type="ORF">HYR64_10355</name>
</gene>
<dbReference type="PROSITE" id="PS01317">
    <property type="entry name" value="SSRP"/>
    <property type="match status" value="1"/>
</dbReference>
<comment type="caution">
    <text evidence="4">The sequence shown here is derived from an EMBL/GenBank/DDBJ whole genome shotgun (WGS) entry which is preliminary data.</text>
</comment>
<comment type="subcellular location">
    <subcellularLocation>
        <location evidence="3">Cytoplasm</location>
    </subcellularLocation>
    <text evidence="3">The tmRNA-SmpB complex associates with stalled 70S ribosomes.</text>
</comment>
<evidence type="ECO:0000313" key="4">
    <source>
        <dbReference type="EMBL" id="MBI1757494.1"/>
    </source>
</evidence>
<comment type="function">
    <text evidence="3">Required for rescue of stalled ribosomes mediated by trans-translation. Binds to transfer-messenger RNA (tmRNA), required for stable association of tmRNA with ribosomes. tmRNA and SmpB together mimic tRNA shape, replacing the anticodon stem-loop with SmpB. tmRNA is encoded by the ssrA gene; the 2 termini fold to resemble tRNA(Ala) and it encodes a 'tag peptide', a short internal open reading frame. During trans-translation Ala-aminoacylated tmRNA acts like a tRNA, entering the A-site of stalled ribosomes, displacing the stalled mRNA. The ribosome then switches to translate the ORF on the tmRNA; the nascent peptide is terminated with the 'tag peptide' encoded by the tmRNA and targeted for degradation. The ribosome is freed to recommence translation, which seems to be the essential function of trans-translation.</text>
</comment>
<dbReference type="Proteomes" id="UP000727962">
    <property type="component" value="Unassembled WGS sequence"/>
</dbReference>
<keyword evidence="1 3" id="KW-0963">Cytoplasm</keyword>
<dbReference type="InterPro" id="IPR000037">
    <property type="entry name" value="SsrA-bd_prot"/>
</dbReference>
<dbReference type="GO" id="GO:0070930">
    <property type="term" value="P:trans-translation-dependent protein tagging"/>
    <property type="evidence" value="ECO:0007669"/>
    <property type="project" value="TreeGrafter"/>
</dbReference>
<dbReference type="CDD" id="cd09294">
    <property type="entry name" value="SmpB"/>
    <property type="match status" value="1"/>
</dbReference>
<proteinExistence type="inferred from homology"/>
<dbReference type="SUPFAM" id="SSF74982">
    <property type="entry name" value="Small protein B (SmpB)"/>
    <property type="match status" value="1"/>
</dbReference>
<comment type="similarity">
    <text evidence="3">Belongs to the SmpB family.</text>
</comment>
<dbReference type="NCBIfam" id="NF003843">
    <property type="entry name" value="PRK05422.1"/>
    <property type="match status" value="1"/>
</dbReference>
<dbReference type="GO" id="GO:0003723">
    <property type="term" value="F:RNA binding"/>
    <property type="evidence" value="ECO:0007669"/>
    <property type="project" value="UniProtKB-UniRule"/>
</dbReference>
<evidence type="ECO:0000256" key="3">
    <source>
        <dbReference type="HAMAP-Rule" id="MF_00023"/>
    </source>
</evidence>
<dbReference type="GO" id="GO:0005829">
    <property type="term" value="C:cytosol"/>
    <property type="evidence" value="ECO:0007669"/>
    <property type="project" value="TreeGrafter"/>
</dbReference>
<dbReference type="HAMAP" id="MF_00023">
    <property type="entry name" value="SmpB"/>
    <property type="match status" value="1"/>
</dbReference>
<name>A0A931LWG2_FIMGI</name>
<sequence length="144" mass="16696">MFNRRARFDYRLVETYEAGLALVGSEVKSVFLGRANLSDAYCRISGTEAFVVNLDIEPYENAGPYQPERRRERKLLLHRKEIDVLERRSKEKGLSIIPTRLYFRNGKAKLEIALAQGKAAYDKRTQIAKDEARRELERARSGKF</sequence>
<keyword evidence="2 3" id="KW-0694">RNA-binding</keyword>
<organism evidence="4 5">
    <name type="scientific">Fimbriimonas ginsengisoli</name>
    <dbReference type="NCBI Taxonomy" id="1005039"/>
    <lineage>
        <taxon>Bacteria</taxon>
        <taxon>Bacillati</taxon>
        <taxon>Armatimonadota</taxon>
        <taxon>Fimbriimonadia</taxon>
        <taxon>Fimbriimonadales</taxon>
        <taxon>Fimbriimonadaceae</taxon>
        <taxon>Fimbriimonas</taxon>
    </lineage>
</organism>
<evidence type="ECO:0000313" key="5">
    <source>
        <dbReference type="Proteomes" id="UP000727962"/>
    </source>
</evidence>
<dbReference type="NCBIfam" id="TIGR00086">
    <property type="entry name" value="smpB"/>
    <property type="match status" value="1"/>
</dbReference>
<reference evidence="4" key="1">
    <citation type="submission" date="2020-07" db="EMBL/GenBank/DDBJ databases">
        <title>Huge and variable diversity of episymbiotic CPR bacteria and DPANN archaea in groundwater ecosystems.</title>
        <authorList>
            <person name="He C.Y."/>
            <person name="Keren R."/>
            <person name="Whittaker M."/>
            <person name="Farag I.F."/>
            <person name="Doudna J."/>
            <person name="Cate J.H.D."/>
            <person name="Banfield J.F."/>
        </authorList>
    </citation>
    <scope>NUCLEOTIDE SEQUENCE</scope>
    <source>
        <strain evidence="4">NC_groundwater_17_Pr7_B-0.1um_64_12</strain>
    </source>
</reference>
<dbReference type="PANTHER" id="PTHR30308">
    <property type="entry name" value="TMRNA-BINDING COMPONENT OF TRANS-TRANSLATION TAGGING COMPLEX"/>
    <property type="match status" value="1"/>
</dbReference>
<dbReference type="InterPro" id="IPR023620">
    <property type="entry name" value="SmpB"/>
</dbReference>
<evidence type="ECO:0000256" key="2">
    <source>
        <dbReference type="ARBA" id="ARBA00022884"/>
    </source>
</evidence>
<dbReference type="Pfam" id="PF01668">
    <property type="entry name" value="SmpB"/>
    <property type="match status" value="1"/>
</dbReference>
<accession>A0A931LWG2</accession>
<dbReference type="InterPro" id="IPR020081">
    <property type="entry name" value="SsrA-bd_prot_CS"/>
</dbReference>
<dbReference type="Gene3D" id="2.40.280.10">
    <property type="match status" value="1"/>
</dbReference>
<protein>
    <recommendedName>
        <fullName evidence="3">SsrA-binding protein</fullName>
    </recommendedName>
    <alternativeName>
        <fullName evidence="3">Small protein B</fullName>
    </alternativeName>
</protein>
<dbReference type="PANTHER" id="PTHR30308:SF2">
    <property type="entry name" value="SSRA-BINDING PROTEIN"/>
    <property type="match status" value="1"/>
</dbReference>
<dbReference type="AlphaFoldDB" id="A0A931LWG2"/>
<dbReference type="EMBL" id="JACOSL010000064">
    <property type="protein sequence ID" value="MBI1757494.1"/>
    <property type="molecule type" value="Genomic_DNA"/>
</dbReference>